<dbReference type="EMBL" id="CM023477">
    <property type="protein sequence ID" value="KAH7937398.1"/>
    <property type="molecule type" value="Genomic_DNA"/>
</dbReference>
<dbReference type="Proteomes" id="UP000821865">
    <property type="component" value="Chromosome 8"/>
</dbReference>
<proteinExistence type="predicted"/>
<name>A0ACB8C923_DERSI</name>
<comment type="caution">
    <text evidence="1">The sequence shown here is derived from an EMBL/GenBank/DDBJ whole genome shotgun (WGS) entry which is preliminary data.</text>
</comment>
<sequence length="142" mass="15520">MLRNLADAEKERRSSASKPSGTPVSSAELAGCSRDTNLEIPEAFHSPILTGRCPSPPPHARWWKGWHWHAYSGIAAQLQYFPEQQTGFRSQRCTADSISDVVANLEDAKAMVDVAMLVFLDVQSAFDGLPYAVIEACPDCLG</sequence>
<evidence type="ECO:0000313" key="1">
    <source>
        <dbReference type="EMBL" id="KAH7937398.1"/>
    </source>
</evidence>
<reference evidence="1" key="1">
    <citation type="submission" date="2020-05" db="EMBL/GenBank/DDBJ databases">
        <title>Large-scale comparative analyses of tick genomes elucidate their genetic diversity and vector capacities.</title>
        <authorList>
            <person name="Jia N."/>
            <person name="Wang J."/>
            <person name="Shi W."/>
            <person name="Du L."/>
            <person name="Sun Y."/>
            <person name="Zhan W."/>
            <person name="Jiang J."/>
            <person name="Wang Q."/>
            <person name="Zhang B."/>
            <person name="Ji P."/>
            <person name="Sakyi L.B."/>
            <person name="Cui X."/>
            <person name="Yuan T."/>
            <person name="Jiang B."/>
            <person name="Yang W."/>
            <person name="Lam T.T.-Y."/>
            <person name="Chang Q."/>
            <person name="Ding S."/>
            <person name="Wang X."/>
            <person name="Zhu J."/>
            <person name="Ruan X."/>
            <person name="Zhao L."/>
            <person name="Wei J."/>
            <person name="Que T."/>
            <person name="Du C."/>
            <person name="Cheng J."/>
            <person name="Dai P."/>
            <person name="Han X."/>
            <person name="Huang E."/>
            <person name="Gao Y."/>
            <person name="Liu J."/>
            <person name="Shao H."/>
            <person name="Ye R."/>
            <person name="Li L."/>
            <person name="Wei W."/>
            <person name="Wang X."/>
            <person name="Wang C."/>
            <person name="Yang T."/>
            <person name="Huo Q."/>
            <person name="Li W."/>
            <person name="Guo W."/>
            <person name="Chen H."/>
            <person name="Zhou L."/>
            <person name="Ni X."/>
            <person name="Tian J."/>
            <person name="Zhou Y."/>
            <person name="Sheng Y."/>
            <person name="Liu T."/>
            <person name="Pan Y."/>
            <person name="Xia L."/>
            <person name="Li J."/>
            <person name="Zhao F."/>
            <person name="Cao W."/>
        </authorList>
    </citation>
    <scope>NUCLEOTIDE SEQUENCE</scope>
    <source>
        <strain evidence="1">Dsil-2018</strain>
    </source>
</reference>
<accession>A0ACB8C923</accession>
<evidence type="ECO:0000313" key="2">
    <source>
        <dbReference type="Proteomes" id="UP000821865"/>
    </source>
</evidence>
<keyword evidence="2" id="KW-1185">Reference proteome</keyword>
<protein>
    <submittedName>
        <fullName evidence="1">Uncharacterized protein</fullName>
    </submittedName>
</protein>
<organism evidence="1 2">
    <name type="scientific">Dermacentor silvarum</name>
    <name type="common">Tick</name>
    <dbReference type="NCBI Taxonomy" id="543639"/>
    <lineage>
        <taxon>Eukaryota</taxon>
        <taxon>Metazoa</taxon>
        <taxon>Ecdysozoa</taxon>
        <taxon>Arthropoda</taxon>
        <taxon>Chelicerata</taxon>
        <taxon>Arachnida</taxon>
        <taxon>Acari</taxon>
        <taxon>Parasitiformes</taxon>
        <taxon>Ixodida</taxon>
        <taxon>Ixodoidea</taxon>
        <taxon>Ixodidae</taxon>
        <taxon>Rhipicephalinae</taxon>
        <taxon>Dermacentor</taxon>
    </lineage>
</organism>
<gene>
    <name evidence="1" type="ORF">HPB49_011694</name>
</gene>